<proteinExistence type="predicted"/>
<gene>
    <name evidence="3" type="ORF">HLB09_15005</name>
</gene>
<dbReference type="Gene3D" id="3.40.50.150">
    <property type="entry name" value="Vaccinia Virus protein VP39"/>
    <property type="match status" value="1"/>
</dbReference>
<comment type="caution">
    <text evidence="3">The sequence shown here is derived from an EMBL/GenBank/DDBJ whole genome shotgun (WGS) entry which is preliminary data.</text>
</comment>
<feature type="domain" description="Methyltransferase type 11" evidence="2">
    <location>
        <begin position="65"/>
        <end position="159"/>
    </location>
</feature>
<dbReference type="InterPro" id="IPR029063">
    <property type="entry name" value="SAM-dependent_MTases_sf"/>
</dbReference>
<dbReference type="Proteomes" id="UP000555552">
    <property type="component" value="Unassembled WGS sequence"/>
</dbReference>
<dbReference type="SUPFAM" id="SSF53335">
    <property type="entry name" value="S-adenosyl-L-methionine-dependent methyltransferases"/>
    <property type="match status" value="1"/>
</dbReference>
<feature type="region of interest" description="Disordered" evidence="1">
    <location>
        <begin position="244"/>
        <end position="271"/>
    </location>
</feature>
<accession>A0A849BNX2</accession>
<evidence type="ECO:0000313" key="4">
    <source>
        <dbReference type="Proteomes" id="UP000555552"/>
    </source>
</evidence>
<keyword evidence="4" id="KW-1185">Reference proteome</keyword>
<reference evidence="3 4" key="1">
    <citation type="submission" date="2020-05" db="EMBL/GenBank/DDBJ databases">
        <title>MicrobeNet Type strains.</title>
        <authorList>
            <person name="Nicholson A.C."/>
        </authorList>
    </citation>
    <scope>NUCLEOTIDE SEQUENCE [LARGE SCALE GENOMIC DNA]</scope>
    <source>
        <strain evidence="3 4">JCM 14547</strain>
    </source>
</reference>
<sequence length="271" mass="28494">MPGVVPSPNAWYHPDAYALENAHVDPDRRVDAVLREVAGWAGLDVVDVGCGLGVMLGRLAGLDPGPGEDAAAAARGAARSVVGVEPHPPLRGRAQRRARALDPAGARVRVVAGTAQALPLPDASVDVVLARWAYFFGPGCEPGLAEAERVLRPGGAVVVVDTDASRSTFGGWFARARPRHDAAAVRRFWRRQGFCERGVDVRWAFPDRASFEAVVRVELPPALADEVLAAHPGTALDDAVAVRWRRTPGRPGSPTDDPADDPAGAAVGGRA</sequence>
<protein>
    <submittedName>
        <fullName evidence="3">Class I SAM-dependent methyltransferase</fullName>
    </submittedName>
</protein>
<dbReference type="AlphaFoldDB" id="A0A849BNX2"/>
<dbReference type="InterPro" id="IPR013216">
    <property type="entry name" value="Methyltransf_11"/>
</dbReference>
<dbReference type="InterPro" id="IPR050508">
    <property type="entry name" value="Methyltransf_Superfamily"/>
</dbReference>
<dbReference type="GO" id="GO:0032259">
    <property type="term" value="P:methylation"/>
    <property type="evidence" value="ECO:0007669"/>
    <property type="project" value="UniProtKB-KW"/>
</dbReference>
<dbReference type="PANTHER" id="PTHR42912">
    <property type="entry name" value="METHYLTRANSFERASE"/>
    <property type="match status" value="1"/>
</dbReference>
<dbReference type="GO" id="GO:0008757">
    <property type="term" value="F:S-adenosylmethionine-dependent methyltransferase activity"/>
    <property type="evidence" value="ECO:0007669"/>
    <property type="project" value="InterPro"/>
</dbReference>
<evidence type="ECO:0000313" key="3">
    <source>
        <dbReference type="EMBL" id="NNH24371.1"/>
    </source>
</evidence>
<dbReference type="CDD" id="cd02440">
    <property type="entry name" value="AdoMet_MTases"/>
    <property type="match status" value="1"/>
</dbReference>
<keyword evidence="3" id="KW-0808">Transferase</keyword>
<dbReference type="Pfam" id="PF08241">
    <property type="entry name" value="Methyltransf_11"/>
    <property type="match status" value="1"/>
</dbReference>
<dbReference type="EMBL" id="JABEMA010000335">
    <property type="protein sequence ID" value="NNH24371.1"/>
    <property type="molecule type" value="Genomic_DNA"/>
</dbReference>
<evidence type="ECO:0000256" key="1">
    <source>
        <dbReference type="SAM" id="MobiDB-lite"/>
    </source>
</evidence>
<evidence type="ECO:0000259" key="2">
    <source>
        <dbReference type="Pfam" id="PF08241"/>
    </source>
</evidence>
<name>A0A849BNX2_9ACTN</name>
<organism evidence="3 4">
    <name type="scientific">Pseudokineococcus marinus</name>
    <dbReference type="NCBI Taxonomy" id="351215"/>
    <lineage>
        <taxon>Bacteria</taxon>
        <taxon>Bacillati</taxon>
        <taxon>Actinomycetota</taxon>
        <taxon>Actinomycetes</taxon>
        <taxon>Kineosporiales</taxon>
        <taxon>Kineosporiaceae</taxon>
        <taxon>Pseudokineococcus</taxon>
    </lineage>
</organism>
<keyword evidence="3" id="KW-0489">Methyltransferase</keyword>
<feature type="compositionally biased region" description="Low complexity" evidence="1">
    <location>
        <begin position="252"/>
        <end position="265"/>
    </location>
</feature>